<sequence>MTSVLHHRPHAPATDGVAARLEEALRPFIGGDLPVRLVAWDGSVAGPEDSPVVELRSPEALRRLLWHPGELGAAQAYVTGELDVPGDLDAALTHAFAVAKERGLSGRRPPVRALAGAVRTAFGLDLIGRPPAPPATQARIRGRLHSKDRDRSAISHHYDTTADFYSLILDEETMAYSCGYHASADQPLAEAQHAKLDLVCRKLGLEPGMRLLDVGCGWGSLSLHAAEQFGARVVGVTISAEQKRFAEAAARRRGLTDLVEFRLCDYRDAVPHRGAEPPSAGDRRRERREAGAMARRRSEGGLVAPSTDGNAVSAPASRRAADGRRGTEALYDAVASLEMGEHVGQANYATYAQVLHDAVRPGGRVLVQQMSRTGRWPGGGPFIESFIAPDMHMRPVGETVALLEASGLEARDVHALREHYVLTVAGWLERFEANVDAITDLVGEELVRVWRLYLVGGSMAFRDGRMGVDQVLLVRPGGPHGLPWTRSW</sequence>
<dbReference type="InterPro" id="IPR003333">
    <property type="entry name" value="CMAS"/>
</dbReference>
<keyword evidence="2 7" id="KW-0489">Methyltransferase</keyword>
<dbReference type="InterPro" id="IPR050723">
    <property type="entry name" value="CFA/CMAS"/>
</dbReference>
<comment type="caution">
    <text evidence="7">The sequence shown here is derived from an EMBL/GenBank/DDBJ whole genome shotgun (WGS) entry which is preliminary data.</text>
</comment>
<feature type="region of interest" description="Disordered" evidence="6">
    <location>
        <begin position="272"/>
        <end position="323"/>
    </location>
</feature>
<dbReference type="RefSeq" id="WP_179648862.1">
    <property type="nucleotide sequence ID" value="NZ_JACBZM010000001.1"/>
</dbReference>
<feature type="compositionally biased region" description="Basic and acidic residues" evidence="6">
    <location>
        <begin position="272"/>
        <end position="290"/>
    </location>
</feature>
<evidence type="ECO:0000256" key="6">
    <source>
        <dbReference type="SAM" id="MobiDB-lite"/>
    </source>
</evidence>
<evidence type="ECO:0000256" key="2">
    <source>
        <dbReference type="ARBA" id="ARBA00022603"/>
    </source>
</evidence>
<evidence type="ECO:0000256" key="4">
    <source>
        <dbReference type="ARBA" id="ARBA00022691"/>
    </source>
</evidence>
<evidence type="ECO:0000256" key="3">
    <source>
        <dbReference type="ARBA" id="ARBA00022679"/>
    </source>
</evidence>
<proteinExistence type="inferred from homology"/>
<evidence type="ECO:0000256" key="5">
    <source>
        <dbReference type="ARBA" id="ARBA00023098"/>
    </source>
</evidence>
<dbReference type="PIRSF" id="PIRSF003085">
    <property type="entry name" value="CMAS"/>
    <property type="match status" value="1"/>
</dbReference>
<keyword evidence="3 7" id="KW-0808">Transferase</keyword>
<dbReference type="EMBL" id="JACBZM010000001">
    <property type="protein sequence ID" value="NYI45152.1"/>
    <property type="molecule type" value="Genomic_DNA"/>
</dbReference>
<dbReference type="PANTHER" id="PTHR43667">
    <property type="entry name" value="CYCLOPROPANE-FATTY-ACYL-PHOSPHOLIPID SYNTHASE"/>
    <property type="match status" value="1"/>
</dbReference>
<dbReference type="SUPFAM" id="SSF53335">
    <property type="entry name" value="S-adenosyl-L-methionine-dependent methyltransferases"/>
    <property type="match status" value="1"/>
</dbReference>
<dbReference type="InterPro" id="IPR029063">
    <property type="entry name" value="SAM-dependent_MTases_sf"/>
</dbReference>
<evidence type="ECO:0000313" key="8">
    <source>
        <dbReference type="Proteomes" id="UP000562045"/>
    </source>
</evidence>
<evidence type="ECO:0000256" key="1">
    <source>
        <dbReference type="ARBA" id="ARBA00010815"/>
    </source>
</evidence>
<dbReference type="Pfam" id="PF02353">
    <property type="entry name" value="CMAS"/>
    <property type="match status" value="2"/>
</dbReference>
<dbReference type="EC" id="2.1.1.79" evidence="7"/>
<dbReference type="AlphaFoldDB" id="A0A7Z0CNT1"/>
<dbReference type="Proteomes" id="UP000562045">
    <property type="component" value="Unassembled WGS sequence"/>
</dbReference>
<dbReference type="Gene3D" id="3.40.50.150">
    <property type="entry name" value="Vaccinia Virus protein VP39"/>
    <property type="match status" value="2"/>
</dbReference>
<keyword evidence="4" id="KW-0949">S-adenosyl-L-methionine</keyword>
<dbReference type="GO" id="GO:0008610">
    <property type="term" value="P:lipid biosynthetic process"/>
    <property type="evidence" value="ECO:0007669"/>
    <property type="project" value="InterPro"/>
</dbReference>
<dbReference type="CDD" id="cd02440">
    <property type="entry name" value="AdoMet_MTases"/>
    <property type="match status" value="1"/>
</dbReference>
<reference evidence="7 8" key="1">
    <citation type="submission" date="2020-07" db="EMBL/GenBank/DDBJ databases">
        <title>Sequencing the genomes of 1000 actinobacteria strains.</title>
        <authorList>
            <person name="Klenk H.-P."/>
        </authorList>
    </citation>
    <scope>NUCLEOTIDE SEQUENCE [LARGE SCALE GENOMIC DNA]</scope>
    <source>
        <strain evidence="7 8">DSM 15131</strain>
    </source>
</reference>
<accession>A0A7Z0CNT1</accession>
<dbReference type="GO" id="GO:0008825">
    <property type="term" value="F:cyclopropane-fatty-acyl-phospholipid synthase activity"/>
    <property type="evidence" value="ECO:0007669"/>
    <property type="project" value="UniProtKB-EC"/>
</dbReference>
<name>A0A7Z0CNT1_9ACTN</name>
<protein>
    <submittedName>
        <fullName evidence="7">Cyclopropane-fatty-acyl-phospholipid synthase</fullName>
        <ecNumber evidence="7">2.1.1.79</ecNumber>
    </submittedName>
</protein>
<gene>
    <name evidence="7" type="ORF">BJ993_002232</name>
</gene>
<dbReference type="PANTHER" id="PTHR43667:SF1">
    <property type="entry name" value="CYCLOPROPANE-FATTY-ACYL-PHOSPHOLIPID SYNTHASE"/>
    <property type="match status" value="1"/>
</dbReference>
<comment type="similarity">
    <text evidence="1">Belongs to the CFA/CMAS family.</text>
</comment>
<dbReference type="GO" id="GO:0032259">
    <property type="term" value="P:methylation"/>
    <property type="evidence" value="ECO:0007669"/>
    <property type="project" value="UniProtKB-KW"/>
</dbReference>
<organism evidence="7 8">
    <name type="scientific">Nocardioides aromaticivorans</name>
    <dbReference type="NCBI Taxonomy" id="200618"/>
    <lineage>
        <taxon>Bacteria</taxon>
        <taxon>Bacillati</taxon>
        <taxon>Actinomycetota</taxon>
        <taxon>Actinomycetes</taxon>
        <taxon>Propionibacteriales</taxon>
        <taxon>Nocardioidaceae</taxon>
        <taxon>Nocardioides</taxon>
    </lineage>
</organism>
<keyword evidence="5" id="KW-0443">Lipid metabolism</keyword>
<evidence type="ECO:0000313" key="7">
    <source>
        <dbReference type="EMBL" id="NYI45152.1"/>
    </source>
</evidence>